<dbReference type="CDD" id="cd02002">
    <property type="entry name" value="TPP_BFDC"/>
    <property type="match status" value="1"/>
</dbReference>
<feature type="region of interest" description="Disordered" evidence="3">
    <location>
        <begin position="171"/>
        <end position="198"/>
    </location>
</feature>
<dbReference type="InterPro" id="IPR011766">
    <property type="entry name" value="TPP_enzyme_TPP-bd"/>
</dbReference>
<evidence type="ECO:0000259" key="4">
    <source>
        <dbReference type="Pfam" id="PF02775"/>
    </source>
</evidence>
<dbReference type="GO" id="GO:0003984">
    <property type="term" value="F:acetolactate synthase activity"/>
    <property type="evidence" value="ECO:0007669"/>
    <property type="project" value="TreeGrafter"/>
</dbReference>
<dbReference type="SUPFAM" id="SSF52518">
    <property type="entry name" value="Thiamin diphosphate-binding fold (THDP-binding)"/>
    <property type="match status" value="2"/>
</dbReference>
<protein>
    <recommendedName>
        <fullName evidence="8">Thiamine pyrophosphate enzyme TPP-binding domain-containing protein</fullName>
    </recommendedName>
</protein>
<dbReference type="CDD" id="cd07035">
    <property type="entry name" value="TPP_PYR_POX_like"/>
    <property type="match status" value="1"/>
</dbReference>
<dbReference type="Pfam" id="PF02775">
    <property type="entry name" value="TPP_enzyme_C"/>
    <property type="match status" value="1"/>
</dbReference>
<reference evidence="6 7" key="1">
    <citation type="submission" date="2016-10" db="EMBL/GenBank/DDBJ databases">
        <authorList>
            <person name="Cai Z."/>
        </authorList>
    </citation>
    <scope>NUCLEOTIDE SEQUENCE [LARGE SCALE GENOMIC DNA]</scope>
</reference>
<dbReference type="PANTHER" id="PTHR18968:SF86">
    <property type="entry name" value="ACETOLACTATE SYNTHASE LARGE SUBUNIT ILVX-RELATED"/>
    <property type="match status" value="1"/>
</dbReference>
<accession>A0A383VJG4</accession>
<name>A0A383VJG4_TETOB</name>
<dbReference type="InterPro" id="IPR029061">
    <property type="entry name" value="THDP-binding"/>
</dbReference>
<dbReference type="InterPro" id="IPR012001">
    <property type="entry name" value="Thiamin_PyroP_enz_TPP-bd_dom"/>
</dbReference>
<dbReference type="GO" id="GO:0050660">
    <property type="term" value="F:flavin adenine dinucleotide binding"/>
    <property type="evidence" value="ECO:0007669"/>
    <property type="project" value="TreeGrafter"/>
</dbReference>
<evidence type="ECO:0000256" key="3">
    <source>
        <dbReference type="SAM" id="MobiDB-lite"/>
    </source>
</evidence>
<dbReference type="InterPro" id="IPR045229">
    <property type="entry name" value="TPP_enz"/>
</dbReference>
<dbReference type="GO" id="GO:0030976">
    <property type="term" value="F:thiamine pyrophosphate binding"/>
    <property type="evidence" value="ECO:0007669"/>
    <property type="project" value="InterPro"/>
</dbReference>
<dbReference type="PANTHER" id="PTHR18968">
    <property type="entry name" value="THIAMINE PYROPHOSPHATE ENZYMES"/>
    <property type="match status" value="1"/>
</dbReference>
<gene>
    <name evidence="6" type="ORF">BQ4739_LOCUS6140</name>
</gene>
<sequence length="615" mass="62525">MAARAVPSNSRGSVPATCADLAIAKLHEGGISVCFANPGTTEMWMVSALEKQRGIRSILGLQEAVCTGACDGYARMARQPALALLHLGPGLGNGLCNLHNARRAGSPVVVMVGDMATWHRAADPPLNQDIEALAGTVSGAVLTIPSAAAVPLVMQQALAATAPAATPAALTAPGAAEGSSSSSSSGASKNSSGKPVSCCPGSKVVTVVFPHDISWTPAKPEAAAAGTDLAPASSNIHAAGADGLAPALAAHLNVTGSQQQQQQQQQQRLADSPAACQFLKDCAAALRAAPRGKAALLLGCTALLEEGGALSTAGRIAASLGAALLCEPLPGRIERGQGLPHATRLPYFPQEAAAELAQYEVLLLLDMRRPVAAFGYKDGPSQLLKQGDDAIWELDAAWSLPEALQLLEAQLPGAAAVRPGVNCRGMFATPHRPALTSGVLTAAALCQAVAALQPAGTILVDESLTSGTAYWEASKGCPPFSHLCLTGGAIGSGPPMATGVAVAAPGRQVINLQADGSAMYTLQALWTQAREQLKVLTIICANNTYAILKVEAMRQRTPGTSSGMTSLSGPAIDWVTLATGMGVAAGRAETAEQLAALITQGLEQAGPFLIHAALK</sequence>
<comment type="similarity">
    <text evidence="1">Belongs to the TPP enzyme family.</text>
</comment>
<evidence type="ECO:0000259" key="5">
    <source>
        <dbReference type="Pfam" id="PF02776"/>
    </source>
</evidence>
<feature type="domain" description="Thiamine pyrophosphate enzyme N-terminal TPP-binding" evidence="5">
    <location>
        <begin position="17"/>
        <end position="121"/>
    </location>
</feature>
<dbReference type="AlphaFoldDB" id="A0A383VJG4"/>
<keyword evidence="2" id="KW-0786">Thiamine pyrophosphate</keyword>
<evidence type="ECO:0000313" key="7">
    <source>
        <dbReference type="Proteomes" id="UP000256970"/>
    </source>
</evidence>
<dbReference type="Gene3D" id="3.40.50.970">
    <property type="match status" value="2"/>
</dbReference>
<keyword evidence="7" id="KW-1185">Reference proteome</keyword>
<feature type="domain" description="Thiamine pyrophosphate enzyme TPP-binding" evidence="4">
    <location>
        <begin position="487"/>
        <end position="611"/>
    </location>
</feature>
<dbReference type="Proteomes" id="UP000256970">
    <property type="component" value="Unassembled WGS sequence"/>
</dbReference>
<dbReference type="Pfam" id="PF02776">
    <property type="entry name" value="TPP_enzyme_N"/>
    <property type="match status" value="1"/>
</dbReference>
<evidence type="ECO:0000256" key="2">
    <source>
        <dbReference type="ARBA" id="ARBA00023052"/>
    </source>
</evidence>
<dbReference type="STRING" id="3088.A0A383VJG4"/>
<evidence type="ECO:0000313" key="6">
    <source>
        <dbReference type="EMBL" id="SZX65668.1"/>
    </source>
</evidence>
<evidence type="ECO:0008006" key="8">
    <source>
        <dbReference type="Google" id="ProtNLM"/>
    </source>
</evidence>
<proteinExistence type="inferred from homology"/>
<evidence type="ECO:0000256" key="1">
    <source>
        <dbReference type="ARBA" id="ARBA00007812"/>
    </source>
</evidence>
<feature type="compositionally biased region" description="Low complexity" evidence="3">
    <location>
        <begin position="171"/>
        <end position="193"/>
    </location>
</feature>
<dbReference type="EMBL" id="FNXT01000655">
    <property type="protein sequence ID" value="SZX65668.1"/>
    <property type="molecule type" value="Genomic_DNA"/>
</dbReference>
<organism evidence="6 7">
    <name type="scientific">Tetradesmus obliquus</name>
    <name type="common">Green alga</name>
    <name type="synonym">Acutodesmus obliquus</name>
    <dbReference type="NCBI Taxonomy" id="3088"/>
    <lineage>
        <taxon>Eukaryota</taxon>
        <taxon>Viridiplantae</taxon>
        <taxon>Chlorophyta</taxon>
        <taxon>core chlorophytes</taxon>
        <taxon>Chlorophyceae</taxon>
        <taxon>CS clade</taxon>
        <taxon>Sphaeropleales</taxon>
        <taxon>Scenedesmaceae</taxon>
        <taxon>Tetradesmus</taxon>
    </lineage>
</organism>